<name>A0A379MTC6_9BACT</name>
<gene>
    <name evidence="1" type="ORF">NCTC11190_01086</name>
</gene>
<evidence type="ECO:0000313" key="2">
    <source>
        <dbReference type="Proteomes" id="UP000255233"/>
    </source>
</evidence>
<dbReference type="AlphaFoldDB" id="A0A379MTC6"/>
<accession>A0A379MTC6</accession>
<dbReference type="EMBL" id="UGVL01000001">
    <property type="protein sequence ID" value="SUE33872.1"/>
    <property type="molecule type" value="Genomic_DNA"/>
</dbReference>
<reference evidence="1 2" key="1">
    <citation type="submission" date="2018-06" db="EMBL/GenBank/DDBJ databases">
        <authorList>
            <consortium name="Pathogen Informatics"/>
            <person name="Doyle S."/>
        </authorList>
    </citation>
    <scope>NUCLEOTIDE SEQUENCE [LARGE SCALE GENOMIC DNA]</scope>
    <source>
        <strain evidence="1 2">NCTC11190</strain>
    </source>
</reference>
<protein>
    <submittedName>
        <fullName evidence="1">Uncharacterized protein</fullName>
    </submittedName>
</protein>
<keyword evidence="2" id="KW-1185">Reference proteome</keyword>
<dbReference type="Proteomes" id="UP000255233">
    <property type="component" value="Unassembled WGS sequence"/>
</dbReference>
<proteinExistence type="predicted"/>
<evidence type="ECO:0000313" key="1">
    <source>
        <dbReference type="EMBL" id="SUE33872.1"/>
    </source>
</evidence>
<sequence>MPNKTLENALKEQLEKGCLKYPELRKIRTECNATIMDILRAIVSLNLSFFRAPFMVQKCDKPIFCEELISLTNPESEIVNS</sequence>
<organism evidence="1 2">
    <name type="scientific">Rikenella microfusus</name>
    <dbReference type="NCBI Taxonomy" id="28139"/>
    <lineage>
        <taxon>Bacteria</taxon>
        <taxon>Pseudomonadati</taxon>
        <taxon>Bacteroidota</taxon>
        <taxon>Bacteroidia</taxon>
        <taxon>Bacteroidales</taxon>
        <taxon>Rikenellaceae</taxon>
        <taxon>Rikenella</taxon>
    </lineage>
</organism>